<evidence type="ECO:0008006" key="4">
    <source>
        <dbReference type="Google" id="ProtNLM"/>
    </source>
</evidence>
<evidence type="ECO:0000256" key="1">
    <source>
        <dbReference type="SAM" id="MobiDB-lite"/>
    </source>
</evidence>
<dbReference type="Gene3D" id="2.40.50.140">
    <property type="entry name" value="Nucleic acid-binding proteins"/>
    <property type="match status" value="1"/>
</dbReference>
<feature type="compositionally biased region" description="Polar residues" evidence="1">
    <location>
        <begin position="143"/>
        <end position="175"/>
    </location>
</feature>
<feature type="compositionally biased region" description="Polar residues" evidence="1">
    <location>
        <begin position="194"/>
        <end position="209"/>
    </location>
</feature>
<proteinExistence type="predicted"/>
<dbReference type="Proteomes" id="UP001209540">
    <property type="component" value="Unassembled WGS sequence"/>
</dbReference>
<sequence>MTTMYPLIRTNNHSIHGIVVQEQKQANRKYNGRSMWLDDSTGVIQVFLSPRLCCRPDISQLTLSSSVSVFGTVDWTKKGDIYILCGGFHVDHDPIREIYHWIRVMQANKLDIQKVVDNNKSSLPKSSSSSTAFNRTSLSNRFQSLMSQPSPPGSQQNLSPISKQHQENDNSNNGNFLDDFDSQAFTWSPDHPFASSTPISRLPPQVNNDNGDKNSLHEESPLRYPIQRTIITDEEEQGIYDDDDDEFGFDDDSALDNIDFSALEQKALVESRKRTFDDSLIDD</sequence>
<gene>
    <name evidence="2" type="ORF">BDA99DRAFT_536031</name>
</gene>
<name>A0AAD5KCG4_9FUNG</name>
<protein>
    <recommendedName>
        <fullName evidence="4">CST complex subunit Stn1 N-terminal domain-containing protein</fullName>
    </recommendedName>
</protein>
<dbReference type="SUPFAM" id="SSF50249">
    <property type="entry name" value="Nucleic acid-binding proteins"/>
    <property type="match status" value="1"/>
</dbReference>
<dbReference type="AlphaFoldDB" id="A0AAD5KCG4"/>
<feature type="region of interest" description="Disordered" evidence="1">
    <location>
        <begin position="143"/>
        <end position="222"/>
    </location>
</feature>
<evidence type="ECO:0000313" key="3">
    <source>
        <dbReference type="Proteomes" id="UP001209540"/>
    </source>
</evidence>
<feature type="compositionally biased region" description="Basic and acidic residues" evidence="1">
    <location>
        <begin position="210"/>
        <end position="221"/>
    </location>
</feature>
<dbReference type="InterPro" id="IPR012340">
    <property type="entry name" value="NA-bd_OB-fold"/>
</dbReference>
<accession>A0AAD5KCG4</accession>
<organism evidence="2 3">
    <name type="scientific">Phascolomyces articulosus</name>
    <dbReference type="NCBI Taxonomy" id="60185"/>
    <lineage>
        <taxon>Eukaryota</taxon>
        <taxon>Fungi</taxon>
        <taxon>Fungi incertae sedis</taxon>
        <taxon>Mucoromycota</taxon>
        <taxon>Mucoromycotina</taxon>
        <taxon>Mucoromycetes</taxon>
        <taxon>Mucorales</taxon>
        <taxon>Lichtheimiaceae</taxon>
        <taxon>Phascolomyces</taxon>
    </lineage>
</organism>
<comment type="caution">
    <text evidence="2">The sequence shown here is derived from an EMBL/GenBank/DDBJ whole genome shotgun (WGS) entry which is preliminary data.</text>
</comment>
<evidence type="ECO:0000313" key="2">
    <source>
        <dbReference type="EMBL" id="KAI9266610.1"/>
    </source>
</evidence>
<reference evidence="2" key="1">
    <citation type="journal article" date="2022" name="IScience">
        <title>Evolution of zygomycete secretomes and the origins of terrestrial fungal ecologies.</title>
        <authorList>
            <person name="Chang Y."/>
            <person name="Wang Y."/>
            <person name="Mondo S."/>
            <person name="Ahrendt S."/>
            <person name="Andreopoulos W."/>
            <person name="Barry K."/>
            <person name="Beard J."/>
            <person name="Benny G.L."/>
            <person name="Blankenship S."/>
            <person name="Bonito G."/>
            <person name="Cuomo C."/>
            <person name="Desiro A."/>
            <person name="Gervers K.A."/>
            <person name="Hundley H."/>
            <person name="Kuo A."/>
            <person name="LaButti K."/>
            <person name="Lang B.F."/>
            <person name="Lipzen A."/>
            <person name="O'Donnell K."/>
            <person name="Pangilinan J."/>
            <person name="Reynolds N."/>
            <person name="Sandor L."/>
            <person name="Smith M.E."/>
            <person name="Tsang A."/>
            <person name="Grigoriev I.V."/>
            <person name="Stajich J.E."/>
            <person name="Spatafora J.W."/>
        </authorList>
    </citation>
    <scope>NUCLEOTIDE SEQUENCE</scope>
    <source>
        <strain evidence="2">RSA 2281</strain>
    </source>
</reference>
<keyword evidence="3" id="KW-1185">Reference proteome</keyword>
<dbReference type="EMBL" id="JAIXMP010000010">
    <property type="protein sequence ID" value="KAI9266610.1"/>
    <property type="molecule type" value="Genomic_DNA"/>
</dbReference>
<reference evidence="2" key="2">
    <citation type="submission" date="2023-02" db="EMBL/GenBank/DDBJ databases">
        <authorList>
            <consortium name="DOE Joint Genome Institute"/>
            <person name="Mondo S.J."/>
            <person name="Chang Y."/>
            <person name="Wang Y."/>
            <person name="Ahrendt S."/>
            <person name="Andreopoulos W."/>
            <person name="Barry K."/>
            <person name="Beard J."/>
            <person name="Benny G.L."/>
            <person name="Blankenship S."/>
            <person name="Bonito G."/>
            <person name="Cuomo C."/>
            <person name="Desiro A."/>
            <person name="Gervers K.A."/>
            <person name="Hundley H."/>
            <person name="Kuo A."/>
            <person name="LaButti K."/>
            <person name="Lang B.F."/>
            <person name="Lipzen A."/>
            <person name="O'Donnell K."/>
            <person name="Pangilinan J."/>
            <person name="Reynolds N."/>
            <person name="Sandor L."/>
            <person name="Smith M.W."/>
            <person name="Tsang A."/>
            <person name="Grigoriev I.V."/>
            <person name="Stajich J.E."/>
            <person name="Spatafora J.W."/>
        </authorList>
    </citation>
    <scope>NUCLEOTIDE SEQUENCE</scope>
    <source>
        <strain evidence="2">RSA 2281</strain>
    </source>
</reference>